<keyword evidence="4" id="KW-1185">Reference proteome</keyword>
<evidence type="ECO:0000259" key="2">
    <source>
        <dbReference type="Pfam" id="PF22505"/>
    </source>
</evidence>
<dbReference type="SUPFAM" id="SSF56281">
    <property type="entry name" value="Metallo-hydrolase/oxidoreductase"/>
    <property type="match status" value="1"/>
</dbReference>
<dbReference type="PANTHER" id="PTHR43694">
    <property type="entry name" value="RIBONUCLEASE J"/>
    <property type="match status" value="1"/>
</dbReference>
<dbReference type="Gene3D" id="3.10.20.580">
    <property type="match status" value="1"/>
</dbReference>
<reference evidence="3 4" key="1">
    <citation type="submission" date="2020-01" db="EMBL/GenBank/DDBJ databases">
        <title>Complete genome sequence of Mycoplasma felis strain Myco-2.</title>
        <authorList>
            <person name="Kinoshita Y."/>
            <person name="Niwa H."/>
            <person name="Uchida-Fujii E."/>
            <person name="Nukada T."/>
        </authorList>
    </citation>
    <scope>NUCLEOTIDE SEQUENCE [LARGE SCALE GENOMIC DNA]</scope>
    <source>
        <strain evidence="3 4">Myco-2</strain>
    </source>
</reference>
<gene>
    <name evidence="3" type="ORF">JPM2_4940</name>
</gene>
<protein>
    <submittedName>
        <fullName evidence="3">RNase J family beta-CASP ribonuclease</fullName>
    </submittedName>
</protein>
<evidence type="ECO:0000313" key="3">
    <source>
        <dbReference type="EMBL" id="BBU47801.1"/>
    </source>
</evidence>
<dbReference type="Gene3D" id="3.40.50.10710">
    <property type="entry name" value="Metallo-hydrolase/oxidoreductase"/>
    <property type="match status" value="1"/>
</dbReference>
<sequence>MEKVNIFALGGQDENGKNCYVLDYDDSLYIVNAGVKIPINMSNGVDTLIPDFSFLEKNKNKIQGVFITDIKNETFSALPWLIMKVPNITIYTSFLNKQIINERLSKYNIKSQSYKVQSITKREKIGNLYVQPFSLPGTAPGNLGFDFITPNGDYVFMMNYSEGDLGIFGKAWFIHLPKLFNKRKINALITDAGKSKQPTRSIDRYFIPKSINKVFQQTNKNNKIIVGAYSEDMVNLHQILELATKYNRPVIPYGKAYSDLLFLTKQIQEKLNPEFKYPVIQDHKSISKYDNAVVLVTGSVERLYQRFLRISQNEDLHLKISRNDSVIMMAPPVNGLESLAAITLDEIAKKTRNITEILESELFICRPTRLDIYNLTKVLKPSVLIPVQGLYRYLVDAISYIEQDKELSKTVKSIILQNGKIAHFANGKLLSQNGKIKEVGDTIIDGFGVGDISTEVLAEREVLGRDGVVIINSLYSPKTKQIVGQLHINYIGVIDQNEQEQINKLIKDSLINIIDSNEFNTMREMNEKVRKTIRKKIFKLTDKDPMVAFTLTMV</sequence>
<evidence type="ECO:0000313" key="4">
    <source>
        <dbReference type="Proteomes" id="UP000464317"/>
    </source>
</evidence>
<dbReference type="Pfam" id="PF17770">
    <property type="entry name" value="RNase_J_C"/>
    <property type="match status" value="1"/>
</dbReference>
<dbReference type="InterPro" id="IPR042173">
    <property type="entry name" value="RNase_J_2"/>
</dbReference>
<feature type="domain" description="Ribonuclease J beta-CASP" evidence="2">
    <location>
        <begin position="222"/>
        <end position="339"/>
    </location>
</feature>
<proteinExistence type="predicted"/>
<dbReference type="EMBL" id="AP022325">
    <property type="protein sequence ID" value="BBU47801.1"/>
    <property type="molecule type" value="Genomic_DNA"/>
</dbReference>
<dbReference type="PANTHER" id="PTHR43694:SF1">
    <property type="entry name" value="RIBONUCLEASE J"/>
    <property type="match status" value="1"/>
</dbReference>
<organism evidence="3 4">
    <name type="scientific">Mycoplasmopsis felis</name>
    <dbReference type="NCBI Taxonomy" id="33923"/>
    <lineage>
        <taxon>Bacteria</taxon>
        <taxon>Bacillati</taxon>
        <taxon>Mycoplasmatota</taxon>
        <taxon>Mycoplasmoidales</taxon>
        <taxon>Metamycoplasmataceae</taxon>
        <taxon>Mycoplasmopsis</taxon>
    </lineage>
</organism>
<dbReference type="InterPro" id="IPR041636">
    <property type="entry name" value="RNase_J_C"/>
</dbReference>
<dbReference type="Proteomes" id="UP000464317">
    <property type="component" value="Chromosome"/>
</dbReference>
<dbReference type="AlphaFoldDB" id="A0A809RUW9"/>
<evidence type="ECO:0000259" key="1">
    <source>
        <dbReference type="Pfam" id="PF17770"/>
    </source>
</evidence>
<dbReference type="Pfam" id="PF22505">
    <property type="entry name" value="RNase_J_b_CASP"/>
    <property type="match status" value="1"/>
</dbReference>
<dbReference type="Gene3D" id="3.60.15.10">
    <property type="entry name" value="Ribonuclease Z/Hydroxyacylglutathione hydrolase-like"/>
    <property type="match status" value="1"/>
</dbReference>
<dbReference type="RefSeq" id="WP_161553233.1">
    <property type="nucleotide sequence ID" value="NZ_AP022325.1"/>
</dbReference>
<dbReference type="KEGG" id="mfel:JPM2_4940"/>
<dbReference type="InterPro" id="IPR036866">
    <property type="entry name" value="RibonucZ/Hydroxyglut_hydro"/>
</dbReference>
<accession>A0A809RUW9</accession>
<name>A0A809RUW9_9BACT</name>
<feature type="domain" description="Ribonuclease J C-terminal" evidence="1">
    <location>
        <begin position="456"/>
        <end position="550"/>
    </location>
</feature>
<dbReference type="InterPro" id="IPR055132">
    <property type="entry name" value="RNase_J_b_CASP"/>
</dbReference>